<name>A0A518GS45_9PLAN</name>
<keyword evidence="4" id="KW-1185">Reference proteome</keyword>
<evidence type="ECO:0000256" key="1">
    <source>
        <dbReference type="ARBA" id="ARBA00022500"/>
    </source>
</evidence>
<reference evidence="3 4" key="1">
    <citation type="submission" date="2019-02" db="EMBL/GenBank/DDBJ databases">
        <title>Deep-cultivation of Planctomycetes and their phenomic and genomic characterization uncovers novel biology.</title>
        <authorList>
            <person name="Wiegand S."/>
            <person name="Jogler M."/>
            <person name="Boedeker C."/>
            <person name="Pinto D."/>
            <person name="Vollmers J."/>
            <person name="Rivas-Marin E."/>
            <person name="Kohn T."/>
            <person name="Peeters S.H."/>
            <person name="Heuer A."/>
            <person name="Rast P."/>
            <person name="Oberbeckmann S."/>
            <person name="Bunk B."/>
            <person name="Jeske O."/>
            <person name="Meyerdierks A."/>
            <person name="Storesund J.E."/>
            <person name="Kallscheuer N."/>
            <person name="Luecker S."/>
            <person name="Lage O.M."/>
            <person name="Pohl T."/>
            <person name="Merkel B.J."/>
            <person name="Hornburger P."/>
            <person name="Mueller R.-W."/>
            <person name="Bruemmer F."/>
            <person name="Labrenz M."/>
            <person name="Spormann A.M."/>
            <person name="Op den Camp H."/>
            <person name="Overmann J."/>
            <person name="Amann R."/>
            <person name="Jetten M.S.M."/>
            <person name="Mascher T."/>
            <person name="Medema M.H."/>
            <person name="Devos D.P."/>
            <person name="Kaster A.-K."/>
            <person name="Ovreas L."/>
            <person name="Rohde M."/>
            <person name="Galperin M.Y."/>
            <person name="Jogler C."/>
        </authorList>
    </citation>
    <scope>NUCLEOTIDE SEQUENCE [LARGE SCALE GENOMIC DNA]</scope>
    <source>
        <strain evidence="3 4">Spb1</strain>
    </source>
</reference>
<evidence type="ECO:0000313" key="4">
    <source>
        <dbReference type="Proteomes" id="UP000315349"/>
    </source>
</evidence>
<dbReference type="Proteomes" id="UP000315349">
    <property type="component" value="Chromosome"/>
</dbReference>
<gene>
    <name evidence="3" type="ORF">Spb1_33620</name>
</gene>
<proteinExistence type="predicted"/>
<dbReference type="Pfam" id="PF13690">
    <property type="entry name" value="CheX"/>
    <property type="match status" value="1"/>
</dbReference>
<evidence type="ECO:0000259" key="2">
    <source>
        <dbReference type="Pfam" id="PF13690"/>
    </source>
</evidence>
<dbReference type="GO" id="GO:0006935">
    <property type="term" value="P:chemotaxis"/>
    <property type="evidence" value="ECO:0007669"/>
    <property type="project" value="UniProtKB-KW"/>
</dbReference>
<accession>A0A518GS45</accession>
<dbReference type="KEGG" id="peh:Spb1_33620"/>
<evidence type="ECO:0000313" key="3">
    <source>
        <dbReference type="EMBL" id="QDV31418.1"/>
    </source>
</evidence>
<dbReference type="Gene3D" id="3.40.1550.10">
    <property type="entry name" value="CheC-like"/>
    <property type="match status" value="1"/>
</dbReference>
<dbReference type="InterPro" id="IPR028976">
    <property type="entry name" value="CheC-like_sf"/>
</dbReference>
<dbReference type="AlphaFoldDB" id="A0A518GS45"/>
<feature type="domain" description="Chemotaxis phosphatase CheX-like" evidence="2">
    <location>
        <begin position="48"/>
        <end position="127"/>
    </location>
</feature>
<sequence length="172" mass="18314">MTEPYASPSAWIIPFCDAATEVFLCMLQATCQIQSIRPPDSAPPLESITIAIDLTGTAPGRVILSVAESVADQFVERLTGFGAEGDLGLLRDIVGEVANMVAGSGKGNLPQLGFLIGTPRQLTAEEFINLSANWPLRQTATLETSFGLCLLDVSWNFQFATPSADTPLPETV</sequence>
<dbReference type="InterPro" id="IPR028051">
    <property type="entry name" value="CheX-like_dom"/>
</dbReference>
<dbReference type="SUPFAM" id="SSF103039">
    <property type="entry name" value="CheC-like"/>
    <property type="match status" value="1"/>
</dbReference>
<dbReference type="EMBL" id="CP036299">
    <property type="protein sequence ID" value="QDV31418.1"/>
    <property type="molecule type" value="Genomic_DNA"/>
</dbReference>
<organism evidence="3 4">
    <name type="scientific">Planctopirus ephydatiae</name>
    <dbReference type="NCBI Taxonomy" id="2528019"/>
    <lineage>
        <taxon>Bacteria</taxon>
        <taxon>Pseudomonadati</taxon>
        <taxon>Planctomycetota</taxon>
        <taxon>Planctomycetia</taxon>
        <taxon>Planctomycetales</taxon>
        <taxon>Planctomycetaceae</taxon>
        <taxon>Planctopirus</taxon>
    </lineage>
</organism>
<dbReference type="CDD" id="cd17906">
    <property type="entry name" value="CheX"/>
    <property type="match status" value="1"/>
</dbReference>
<protein>
    <recommendedName>
        <fullName evidence="2">Chemotaxis phosphatase CheX-like domain-containing protein</fullName>
    </recommendedName>
</protein>
<keyword evidence="1" id="KW-0145">Chemotaxis</keyword>